<evidence type="ECO:0000313" key="4">
    <source>
        <dbReference type="Proteomes" id="UP000037822"/>
    </source>
</evidence>
<reference evidence="3 4" key="1">
    <citation type="submission" date="2015-07" db="EMBL/GenBank/DDBJ databases">
        <title>Whole genome sequencing of Bosea vaviloviae isolated from cave pool.</title>
        <authorList>
            <person name="Tan N.E.H."/>
            <person name="Lee Y.P."/>
            <person name="Gan H.M."/>
            <person name="Barton H."/>
            <person name="Savka M.A."/>
        </authorList>
    </citation>
    <scope>NUCLEOTIDE SEQUENCE [LARGE SCALE GENOMIC DNA]</scope>
    <source>
        <strain evidence="3 4">SD260</strain>
    </source>
</reference>
<evidence type="ECO:0008006" key="5">
    <source>
        <dbReference type="Google" id="ProtNLM"/>
    </source>
</evidence>
<proteinExistence type="predicted"/>
<dbReference type="PANTHER" id="PTHR30160:SF1">
    <property type="entry name" value="LIPOPOLYSACCHARIDE 1,2-N-ACETYLGLUCOSAMINETRANSFERASE-RELATED"/>
    <property type="match status" value="1"/>
</dbReference>
<dbReference type="GO" id="GO:0008713">
    <property type="term" value="F:ADP-heptose-lipopolysaccharide heptosyltransferase activity"/>
    <property type="evidence" value="ECO:0007669"/>
    <property type="project" value="TreeGrafter"/>
</dbReference>
<dbReference type="PANTHER" id="PTHR30160">
    <property type="entry name" value="TETRAACYLDISACCHARIDE 4'-KINASE-RELATED"/>
    <property type="match status" value="1"/>
</dbReference>
<dbReference type="SUPFAM" id="SSF53756">
    <property type="entry name" value="UDP-Glycosyltransferase/glycogen phosphorylase"/>
    <property type="match status" value="1"/>
</dbReference>
<dbReference type="Pfam" id="PF01075">
    <property type="entry name" value="Glyco_transf_9"/>
    <property type="match status" value="1"/>
</dbReference>
<evidence type="ECO:0000256" key="2">
    <source>
        <dbReference type="ARBA" id="ARBA00022679"/>
    </source>
</evidence>
<dbReference type="AlphaFoldDB" id="A0A0N1F4T9"/>
<dbReference type="PATRIC" id="fig|1526658.3.peg.2023"/>
<evidence type="ECO:0000313" key="3">
    <source>
        <dbReference type="EMBL" id="KPH81468.1"/>
    </source>
</evidence>
<dbReference type="EMBL" id="LGSZ01000028">
    <property type="protein sequence ID" value="KPH81468.1"/>
    <property type="molecule type" value="Genomic_DNA"/>
</dbReference>
<protein>
    <recommendedName>
        <fullName evidence="5">Glycosyl transferase</fullName>
    </recommendedName>
</protein>
<keyword evidence="1" id="KW-0328">Glycosyltransferase</keyword>
<gene>
    <name evidence="3" type="ORF">AE618_06790</name>
</gene>
<keyword evidence="4" id="KW-1185">Reference proteome</keyword>
<name>A0A0N1F4T9_9HYPH</name>
<evidence type="ECO:0000256" key="1">
    <source>
        <dbReference type="ARBA" id="ARBA00022676"/>
    </source>
</evidence>
<dbReference type="OrthoDB" id="9797795at2"/>
<dbReference type="GO" id="GO:0005829">
    <property type="term" value="C:cytosol"/>
    <property type="evidence" value="ECO:0007669"/>
    <property type="project" value="TreeGrafter"/>
</dbReference>
<dbReference type="InterPro" id="IPR051199">
    <property type="entry name" value="LPS_LOS_Heptosyltrfase"/>
</dbReference>
<comment type="caution">
    <text evidence="3">The sequence shown here is derived from an EMBL/GenBank/DDBJ whole genome shotgun (WGS) entry which is preliminary data.</text>
</comment>
<keyword evidence="2" id="KW-0808">Transferase</keyword>
<dbReference type="InterPro" id="IPR002201">
    <property type="entry name" value="Glyco_trans_9"/>
</dbReference>
<sequence>MSVRHIVVFRLGSLGDAVVSLPCWHQIRERFPDARRTLLTNMSISAKAAGVPAVLGGGGFIDDFVEYPIGVRSAGSLWTLASQLRALRADMLVYMAEPRGLASVYRDWAFFRLCGFQTIVGLPWRDDDRNNRVDPATGLEELESLRLARQMAGLGPIDLSRPGAWDLCLSDAEMAVGTQATAVFGETPFIAINMGGKDKEKDWGQANWERLIAELGAAIPGAGLLAVGAPSDSARALALRPHWPGPLVDACGVLSVRECAAALEHARIFIGHDSGPMHLAASRGLPCIGLFGDFNRPAKWHPYGSAHRILHRMDGLAQISTTEVLEAATSLWHRAAIAA</sequence>
<dbReference type="Proteomes" id="UP000037822">
    <property type="component" value="Unassembled WGS sequence"/>
</dbReference>
<dbReference type="GO" id="GO:0009244">
    <property type="term" value="P:lipopolysaccharide core region biosynthetic process"/>
    <property type="evidence" value="ECO:0007669"/>
    <property type="project" value="TreeGrafter"/>
</dbReference>
<dbReference type="CDD" id="cd03789">
    <property type="entry name" value="GT9_LPS_heptosyltransferase"/>
    <property type="match status" value="1"/>
</dbReference>
<accession>A0A0N1F4T9</accession>
<organism evidence="3 4">
    <name type="scientific">Bosea vaviloviae</name>
    <dbReference type="NCBI Taxonomy" id="1526658"/>
    <lineage>
        <taxon>Bacteria</taxon>
        <taxon>Pseudomonadati</taxon>
        <taxon>Pseudomonadota</taxon>
        <taxon>Alphaproteobacteria</taxon>
        <taxon>Hyphomicrobiales</taxon>
        <taxon>Boseaceae</taxon>
        <taxon>Bosea</taxon>
    </lineage>
</organism>
<dbReference type="Gene3D" id="3.40.50.2000">
    <property type="entry name" value="Glycogen Phosphorylase B"/>
    <property type="match status" value="2"/>
</dbReference>